<evidence type="ECO:0000256" key="4">
    <source>
        <dbReference type="ARBA" id="ARBA00022723"/>
    </source>
</evidence>
<dbReference type="SUPFAM" id="SSF54826">
    <property type="entry name" value="Enolase N-terminal domain-like"/>
    <property type="match status" value="1"/>
</dbReference>
<dbReference type="Pfam" id="PF13378">
    <property type="entry name" value="MR_MLE_C"/>
    <property type="match status" value="1"/>
</dbReference>
<evidence type="ECO:0000313" key="8">
    <source>
        <dbReference type="EMBL" id="MDP9888890.1"/>
    </source>
</evidence>
<organism evidence="8 9">
    <name type="scientific">Pseudarthrobacter enclensis</name>
    <dbReference type="NCBI Taxonomy" id="993070"/>
    <lineage>
        <taxon>Bacteria</taxon>
        <taxon>Bacillati</taxon>
        <taxon>Actinomycetota</taxon>
        <taxon>Actinomycetes</taxon>
        <taxon>Micrococcales</taxon>
        <taxon>Micrococcaceae</taxon>
        <taxon>Pseudarthrobacter</taxon>
    </lineage>
</organism>
<evidence type="ECO:0000256" key="6">
    <source>
        <dbReference type="ARBA" id="ARBA00023239"/>
    </source>
</evidence>
<dbReference type="InterPro" id="IPR013342">
    <property type="entry name" value="Mandelate_racemase_C"/>
</dbReference>
<feature type="domain" description="Mandelate racemase/muconate lactonizing enzyme C-terminal" evidence="7">
    <location>
        <begin position="197"/>
        <end position="292"/>
    </location>
</feature>
<dbReference type="SFLD" id="SFLDS00001">
    <property type="entry name" value="Enolase"/>
    <property type="match status" value="1"/>
</dbReference>
<keyword evidence="5" id="KW-0460">Magnesium</keyword>
<keyword evidence="6 8" id="KW-0456">Lyase</keyword>
<evidence type="ECO:0000256" key="5">
    <source>
        <dbReference type="ARBA" id="ARBA00022842"/>
    </source>
</evidence>
<dbReference type="EC" id="4.2.1.68" evidence="3"/>
<reference evidence="8 9" key="1">
    <citation type="submission" date="2023-07" db="EMBL/GenBank/DDBJ databases">
        <title>Sorghum-associated microbial communities from plants grown in Nebraska, USA.</title>
        <authorList>
            <person name="Schachtman D."/>
        </authorList>
    </citation>
    <scope>NUCLEOTIDE SEQUENCE [LARGE SCALE GENOMIC DNA]</scope>
    <source>
        <strain evidence="8 9">CC222</strain>
    </source>
</reference>
<dbReference type="GO" id="GO:0050023">
    <property type="term" value="F:L-fuconate dehydratase activity"/>
    <property type="evidence" value="ECO:0007669"/>
    <property type="project" value="UniProtKB-EC"/>
</dbReference>
<keyword evidence="9" id="KW-1185">Reference proteome</keyword>
<dbReference type="Gene3D" id="3.20.20.120">
    <property type="entry name" value="Enolase-like C-terminal domain"/>
    <property type="match status" value="1"/>
</dbReference>
<dbReference type="SMART" id="SM00922">
    <property type="entry name" value="MR_MLE"/>
    <property type="match status" value="1"/>
</dbReference>
<dbReference type="InterPro" id="IPR013341">
    <property type="entry name" value="Mandelate_racemase_N_dom"/>
</dbReference>
<protein>
    <recommendedName>
        <fullName evidence="3">L-fuconate dehydratase</fullName>
        <ecNumber evidence="3">4.2.1.68</ecNumber>
    </recommendedName>
</protein>
<dbReference type="InterPro" id="IPR029017">
    <property type="entry name" value="Enolase-like_N"/>
</dbReference>
<evidence type="ECO:0000313" key="9">
    <source>
        <dbReference type="Proteomes" id="UP001226577"/>
    </source>
</evidence>
<dbReference type="InterPro" id="IPR046945">
    <property type="entry name" value="RHMD-like"/>
</dbReference>
<comment type="catalytic activity">
    <reaction evidence="1">
        <text>L-fuconate = 2-dehydro-3-deoxy-L-fuconate + H2O</text>
        <dbReference type="Rhea" id="RHEA:22772"/>
        <dbReference type="ChEBI" id="CHEBI:15377"/>
        <dbReference type="ChEBI" id="CHEBI:21291"/>
        <dbReference type="ChEBI" id="CHEBI:37448"/>
        <dbReference type="EC" id="4.2.1.68"/>
    </reaction>
</comment>
<dbReference type="Gene3D" id="3.30.390.10">
    <property type="entry name" value="Enolase-like, N-terminal domain"/>
    <property type="match status" value="1"/>
</dbReference>
<evidence type="ECO:0000256" key="3">
    <source>
        <dbReference type="ARBA" id="ARBA00013142"/>
    </source>
</evidence>
<dbReference type="SFLD" id="SFLDG00179">
    <property type="entry name" value="mandelate_racemase"/>
    <property type="match status" value="1"/>
</dbReference>
<dbReference type="InterPro" id="IPR029065">
    <property type="entry name" value="Enolase_C-like"/>
</dbReference>
<dbReference type="CDD" id="cd03324">
    <property type="entry name" value="rTSbeta_L-fuconate_dehydratase"/>
    <property type="match status" value="1"/>
</dbReference>
<evidence type="ECO:0000259" key="7">
    <source>
        <dbReference type="SMART" id="SM00922"/>
    </source>
</evidence>
<keyword evidence="4" id="KW-0479">Metal-binding</keyword>
<comment type="caution">
    <text evidence="8">The sequence shown here is derived from an EMBL/GenBank/DDBJ whole genome shotgun (WGS) entry which is preliminary data.</text>
</comment>
<evidence type="ECO:0000256" key="1">
    <source>
        <dbReference type="ARBA" id="ARBA00001737"/>
    </source>
</evidence>
<evidence type="ECO:0000256" key="2">
    <source>
        <dbReference type="ARBA" id="ARBA00001946"/>
    </source>
</evidence>
<dbReference type="InterPro" id="IPR034610">
    <property type="entry name" value="L-fuconate_dehydratase"/>
</dbReference>
<dbReference type="PANTHER" id="PTHR13794:SF58">
    <property type="entry name" value="MITOCHONDRIAL ENOLASE SUPERFAMILY MEMBER 1"/>
    <property type="match status" value="1"/>
</dbReference>
<dbReference type="SUPFAM" id="SSF51604">
    <property type="entry name" value="Enolase C-terminal domain-like"/>
    <property type="match status" value="1"/>
</dbReference>
<dbReference type="PROSITE" id="PS00909">
    <property type="entry name" value="MR_MLE_2"/>
    <property type="match status" value="1"/>
</dbReference>
<dbReference type="InterPro" id="IPR018110">
    <property type="entry name" value="Mandel_Rmase/mucon_lact_enz_CS"/>
</dbReference>
<dbReference type="PANTHER" id="PTHR13794">
    <property type="entry name" value="ENOLASE SUPERFAMILY, MANDELATE RACEMASE"/>
    <property type="match status" value="1"/>
</dbReference>
<gene>
    <name evidence="8" type="ORF">J2X98_002483</name>
</gene>
<dbReference type="Proteomes" id="UP001226577">
    <property type="component" value="Unassembled WGS sequence"/>
</dbReference>
<dbReference type="SFLD" id="SFLDF00111">
    <property type="entry name" value="L-fuconate_dehydratase"/>
    <property type="match status" value="1"/>
</dbReference>
<sequence length="448" mass="48672">MPSITSINTQDVRFPTSLELDGSDAVNVDPDYSAAYVVIRTDAGDEGHGFVFSCGRGNEILTAAIDAYARLLVGRDIDELIGDLGAASRLLIHDSQLRWLGPEKGVTQMACGALVSALWDIRARRDNKPLWLLLAEMTPEELVSVVDFTHIRDALSPEEALEILRTGQDGKAQRIAELKASGFPAYTTSPGWLGYSDEKLVRLSKEAAADGFSMIKLKVGGDINDDRRRMALAREAVGGLPIAIDANQRWEVSEAIQWVNRLAEFNPYWIEEPTSTDDVLGHAEIRKGVAPVRVATGEAVASRIVFKQLLQAGAIDVLQLDSTRVAGVNENIAILLLAAKFGVPVCPHAGGVGLCELVQHFSFFDYAVLGRSQENRMIEFVDHLHEHFAEPVRIINGRYAAPELPGTGAEMFSASRSHWEFPNGPGWQEVGNRAAVTGAALAPAGARR</sequence>
<dbReference type="RefSeq" id="WP_307308438.1">
    <property type="nucleotide sequence ID" value="NZ_JAUSRE010000011.1"/>
</dbReference>
<dbReference type="Pfam" id="PF02746">
    <property type="entry name" value="MR_MLE_N"/>
    <property type="match status" value="1"/>
</dbReference>
<comment type="cofactor">
    <cofactor evidence="2">
        <name>Mg(2+)</name>
        <dbReference type="ChEBI" id="CHEBI:18420"/>
    </cofactor>
</comment>
<proteinExistence type="predicted"/>
<dbReference type="InterPro" id="IPR036849">
    <property type="entry name" value="Enolase-like_C_sf"/>
</dbReference>
<name>A0ABT9RUG9_9MICC</name>
<accession>A0ABT9RUG9</accession>
<dbReference type="EMBL" id="JAUSRE010000011">
    <property type="protein sequence ID" value="MDP9888890.1"/>
    <property type="molecule type" value="Genomic_DNA"/>
</dbReference>